<evidence type="ECO:0000313" key="3">
    <source>
        <dbReference type="Proteomes" id="UP000037696"/>
    </source>
</evidence>
<keyword evidence="3" id="KW-1185">Reference proteome</keyword>
<dbReference type="OrthoDB" id="4357148at2759"/>
<evidence type="ECO:0000256" key="1">
    <source>
        <dbReference type="SAM" id="MobiDB-lite"/>
    </source>
</evidence>
<reference evidence="2 3" key="1">
    <citation type="submission" date="2015-08" db="EMBL/GenBank/DDBJ databases">
        <title>Genome sequencing of Penicillium nordicum.</title>
        <authorList>
            <person name="Nguyen H.D."/>
            <person name="Seifert K.A."/>
        </authorList>
    </citation>
    <scope>NUCLEOTIDE SEQUENCE [LARGE SCALE GENOMIC DNA]</scope>
    <source>
        <strain evidence="2 3">DAOMC 185683</strain>
    </source>
</reference>
<dbReference type="AlphaFoldDB" id="A0A0M8NY79"/>
<gene>
    <name evidence="2" type="ORF">ACN38_g7891</name>
</gene>
<dbReference type="Proteomes" id="UP000037696">
    <property type="component" value="Unassembled WGS sequence"/>
</dbReference>
<feature type="compositionally biased region" description="Basic and acidic residues" evidence="1">
    <location>
        <begin position="7"/>
        <end position="18"/>
    </location>
</feature>
<sequence length="111" mass="12846">MSNPTERAAEDNYERENDPSPVTEDFVENSYTREPKVNLRDQVPVQEDEQSYDDPMQPPYSNSDQQLEVDEREAINKSNIMRGDRLRHEKPRSTTKYSEGPDESDLPAGLE</sequence>
<protein>
    <recommendedName>
        <fullName evidence="4">Histone chaperone domain-containing protein</fullName>
    </recommendedName>
</protein>
<proteinExistence type="predicted"/>
<organism evidence="2 3">
    <name type="scientific">Penicillium nordicum</name>
    <dbReference type="NCBI Taxonomy" id="229535"/>
    <lineage>
        <taxon>Eukaryota</taxon>
        <taxon>Fungi</taxon>
        <taxon>Dikarya</taxon>
        <taxon>Ascomycota</taxon>
        <taxon>Pezizomycotina</taxon>
        <taxon>Eurotiomycetes</taxon>
        <taxon>Eurotiomycetidae</taxon>
        <taxon>Eurotiales</taxon>
        <taxon>Aspergillaceae</taxon>
        <taxon>Penicillium</taxon>
    </lineage>
</organism>
<evidence type="ECO:0008006" key="4">
    <source>
        <dbReference type="Google" id="ProtNLM"/>
    </source>
</evidence>
<comment type="caution">
    <text evidence="2">The sequence shown here is derived from an EMBL/GenBank/DDBJ whole genome shotgun (WGS) entry which is preliminary data.</text>
</comment>
<dbReference type="EMBL" id="LHQQ01000137">
    <property type="protein sequence ID" value="KOS41268.1"/>
    <property type="molecule type" value="Genomic_DNA"/>
</dbReference>
<feature type="region of interest" description="Disordered" evidence="1">
    <location>
        <begin position="1"/>
        <end position="111"/>
    </location>
</feature>
<accession>A0A0M8NY79</accession>
<evidence type="ECO:0000313" key="2">
    <source>
        <dbReference type="EMBL" id="KOS41268.1"/>
    </source>
</evidence>
<name>A0A0M8NY79_9EURO</name>